<keyword evidence="2" id="KW-1185">Reference proteome</keyword>
<name>A0A1G7VUE0_9FLAO</name>
<sequence length="152" mass="17964">MKKLAFLIIFFCYSHSHAQDIEYIKKLDTVYVKFKQSVNQTKQGSADYRFYTITLDKIQDEGSLYFTKPDFKDNSTETAKKYLPRIEKKSFLKKHKNNIVGIDFFQKYGIKKSTYDAFSVNSVIYIIDCDERKKDKISLYRVSMSSSYRMGE</sequence>
<proteinExistence type="predicted"/>
<dbReference type="STRING" id="178355.SAMN04488062_101165"/>
<organism evidence="1 2">
    <name type="scientific">Flavobacterium omnivorum</name>
    <dbReference type="NCBI Taxonomy" id="178355"/>
    <lineage>
        <taxon>Bacteria</taxon>
        <taxon>Pseudomonadati</taxon>
        <taxon>Bacteroidota</taxon>
        <taxon>Flavobacteriia</taxon>
        <taxon>Flavobacteriales</taxon>
        <taxon>Flavobacteriaceae</taxon>
        <taxon>Flavobacterium</taxon>
    </lineage>
</organism>
<accession>A0A1G7VUE0</accession>
<dbReference type="RefSeq" id="WP_091253875.1">
    <property type="nucleotide sequence ID" value="NZ_FNDB01000001.1"/>
</dbReference>
<dbReference type="EMBL" id="FNDB01000001">
    <property type="protein sequence ID" value="SDG63019.1"/>
    <property type="molecule type" value="Genomic_DNA"/>
</dbReference>
<dbReference type="OrthoDB" id="1362257at2"/>
<gene>
    <name evidence="1" type="ORF">SAMN04488062_101165</name>
</gene>
<dbReference type="AlphaFoldDB" id="A0A1G7VUE0"/>
<evidence type="ECO:0000313" key="1">
    <source>
        <dbReference type="EMBL" id="SDG63019.1"/>
    </source>
</evidence>
<protein>
    <submittedName>
        <fullName evidence="1">Uncharacterized protein</fullName>
    </submittedName>
</protein>
<evidence type="ECO:0000313" key="2">
    <source>
        <dbReference type="Proteomes" id="UP000199274"/>
    </source>
</evidence>
<dbReference type="Proteomes" id="UP000199274">
    <property type="component" value="Unassembled WGS sequence"/>
</dbReference>
<reference evidence="2" key="1">
    <citation type="submission" date="2016-10" db="EMBL/GenBank/DDBJ databases">
        <authorList>
            <person name="Varghese N."/>
            <person name="Submissions S."/>
        </authorList>
    </citation>
    <scope>NUCLEOTIDE SEQUENCE [LARGE SCALE GENOMIC DNA]</scope>
    <source>
        <strain evidence="2">CGMCC 1.2747</strain>
    </source>
</reference>